<dbReference type="Proteomes" id="UP000219281">
    <property type="component" value="Unassembled WGS sequence"/>
</dbReference>
<dbReference type="RefSeq" id="WP_171047952.1">
    <property type="nucleotide sequence ID" value="NZ_OCMT01000004.1"/>
</dbReference>
<accession>A0A286AD83</accession>
<organism evidence="2 3">
    <name type="scientific">Pedobacter xixiisoli</name>
    <dbReference type="NCBI Taxonomy" id="1476464"/>
    <lineage>
        <taxon>Bacteria</taxon>
        <taxon>Pseudomonadati</taxon>
        <taxon>Bacteroidota</taxon>
        <taxon>Sphingobacteriia</taxon>
        <taxon>Sphingobacteriales</taxon>
        <taxon>Sphingobacteriaceae</taxon>
        <taxon>Pedobacter</taxon>
    </lineage>
</organism>
<keyword evidence="1" id="KW-0812">Transmembrane</keyword>
<name>A0A286AD83_9SPHI</name>
<dbReference type="AlphaFoldDB" id="A0A286AD83"/>
<evidence type="ECO:0000313" key="2">
    <source>
        <dbReference type="EMBL" id="SOD19869.1"/>
    </source>
</evidence>
<dbReference type="EMBL" id="OCMT01000004">
    <property type="protein sequence ID" value="SOD19869.1"/>
    <property type="molecule type" value="Genomic_DNA"/>
</dbReference>
<keyword evidence="3" id="KW-1185">Reference proteome</keyword>
<evidence type="ECO:0000256" key="1">
    <source>
        <dbReference type="SAM" id="Phobius"/>
    </source>
</evidence>
<reference evidence="3" key="1">
    <citation type="submission" date="2017-09" db="EMBL/GenBank/DDBJ databases">
        <authorList>
            <person name="Varghese N."/>
            <person name="Submissions S."/>
        </authorList>
    </citation>
    <scope>NUCLEOTIDE SEQUENCE [LARGE SCALE GENOMIC DNA]</scope>
    <source>
        <strain evidence="3">CGMCC 1.12803</strain>
    </source>
</reference>
<sequence>MLKNLKTITLFELLASAAVVVSVVLLFEYLPAIIRFLAALQFEDKNE</sequence>
<proteinExistence type="predicted"/>
<gene>
    <name evidence="2" type="ORF">SAMN06297358_3576</name>
</gene>
<evidence type="ECO:0000313" key="3">
    <source>
        <dbReference type="Proteomes" id="UP000219281"/>
    </source>
</evidence>
<feature type="transmembrane region" description="Helical" evidence="1">
    <location>
        <begin position="7"/>
        <end position="27"/>
    </location>
</feature>
<keyword evidence="1" id="KW-1133">Transmembrane helix</keyword>
<keyword evidence="1" id="KW-0472">Membrane</keyword>
<protein>
    <submittedName>
        <fullName evidence="2">Uncharacterized protein</fullName>
    </submittedName>
</protein>